<organism evidence="2">
    <name type="scientific">Rhodococcus rhodochrous</name>
    <dbReference type="NCBI Taxonomy" id="1829"/>
    <lineage>
        <taxon>Bacteria</taxon>
        <taxon>Bacillati</taxon>
        <taxon>Actinomycetota</taxon>
        <taxon>Actinomycetes</taxon>
        <taxon>Mycobacteriales</taxon>
        <taxon>Nocardiaceae</taxon>
        <taxon>Rhodococcus</taxon>
    </lineage>
</organism>
<accession>A3KCY3</accession>
<reference evidence="2" key="1">
    <citation type="journal article" date="2004" name="Biosci. Biotechnol. Biochem.">
        <title>Multiplicity of 2,3-dihydroxybiphenyl dioxygenase genes in the Gram-positive polychlorinated biphenyl degrading bacterium Rhodococcus rhodochrous K37.</title>
        <authorList>
            <person name="Taguchi K."/>
            <person name="Motoyama M."/>
            <person name="Kudo T."/>
        </authorList>
    </citation>
    <scope>NUCLEOTIDE SEQUENCE</scope>
    <source>
        <strain evidence="2">K37</strain>
    </source>
</reference>
<evidence type="ECO:0000259" key="1">
    <source>
        <dbReference type="Pfam" id="PF02036"/>
    </source>
</evidence>
<dbReference type="InterPro" id="IPR003033">
    <property type="entry name" value="SCP2_sterol-bd_dom"/>
</dbReference>
<protein>
    <submittedName>
        <fullName evidence="2">Uncharacterized protein orf82</fullName>
    </submittedName>
</protein>
<dbReference type="Gene3D" id="3.30.1050.10">
    <property type="entry name" value="SCP2 sterol-binding domain"/>
    <property type="match status" value="1"/>
</dbReference>
<evidence type="ECO:0000313" key="2">
    <source>
        <dbReference type="EMBL" id="BAF48490.1"/>
    </source>
</evidence>
<dbReference type="InterPro" id="IPR036527">
    <property type="entry name" value="SCP2_sterol-bd_dom_sf"/>
</dbReference>
<dbReference type="Pfam" id="PF02036">
    <property type="entry name" value="SCP2"/>
    <property type="match status" value="1"/>
</dbReference>
<feature type="domain" description="SCP2" evidence="1">
    <location>
        <begin position="25"/>
        <end position="115"/>
    </location>
</feature>
<gene>
    <name evidence="2" type="primary">orf82</name>
</gene>
<dbReference type="SUPFAM" id="SSF55718">
    <property type="entry name" value="SCP-like"/>
    <property type="match status" value="1"/>
</dbReference>
<name>A3KCY3_RHORH</name>
<proteinExistence type="predicted"/>
<dbReference type="EMBL" id="AB272984">
    <property type="protein sequence ID" value="BAF48490.1"/>
    <property type="molecule type" value="Genomic_DNA"/>
</dbReference>
<reference evidence="2" key="2">
    <citation type="journal article" date="2007" name="Biosci. Biotechnol. Biochem.">
        <title>Polychlorinated biphenyl/biphenyl degrading gene clusters in Rhodococcus sp. K37, HA99, and TA431 are different from well-known bph gene clusters of Rhodococci.</title>
        <authorList>
            <person name="Taguchi K."/>
            <person name="Motoyama M."/>
            <person name="Iida T."/>
            <person name="Kudo T."/>
        </authorList>
    </citation>
    <scope>NUCLEOTIDE SEQUENCE</scope>
    <source>
        <strain evidence="2">K37</strain>
    </source>
</reference>
<dbReference type="AlphaFoldDB" id="A3KCY3"/>
<sequence length="142" mass="15220">MPVQFLTDDWAIALTVAANKHEAFKKEAAGQHAIFELTVADSPAADVYQMAFSGDSFAGRLGAPTESADIKAALDYSTNVTMSRGALNGQAAAMTGRMQVSGDMEKMMSLGKALDLLSSVEKDIDITYLTNKSVERTLRHDS</sequence>